<keyword evidence="1" id="KW-1133">Transmembrane helix</keyword>
<keyword evidence="1" id="KW-0812">Transmembrane</keyword>
<evidence type="ECO:0008006" key="4">
    <source>
        <dbReference type="Google" id="ProtNLM"/>
    </source>
</evidence>
<feature type="transmembrane region" description="Helical" evidence="1">
    <location>
        <begin position="112"/>
        <end position="131"/>
    </location>
</feature>
<accession>A0A1W2GDM8</accession>
<dbReference type="AlphaFoldDB" id="A0A1W2GDM8"/>
<dbReference type="STRING" id="692418.SAMN04488029_2168"/>
<proteinExistence type="predicted"/>
<feature type="transmembrane region" description="Helical" evidence="1">
    <location>
        <begin position="281"/>
        <end position="299"/>
    </location>
</feature>
<reference evidence="2 3" key="1">
    <citation type="submission" date="2017-04" db="EMBL/GenBank/DDBJ databases">
        <authorList>
            <person name="Afonso C.L."/>
            <person name="Miller P.J."/>
            <person name="Scott M.A."/>
            <person name="Spackman E."/>
            <person name="Goraichik I."/>
            <person name="Dimitrov K.M."/>
            <person name="Suarez D.L."/>
            <person name="Swayne D.E."/>
        </authorList>
    </citation>
    <scope>NUCLEOTIDE SEQUENCE [LARGE SCALE GENOMIC DNA]</scope>
    <source>
        <strain evidence="2 3">DSM 26133</strain>
    </source>
</reference>
<feature type="transmembrane region" description="Helical" evidence="1">
    <location>
        <begin position="203"/>
        <end position="222"/>
    </location>
</feature>
<dbReference type="EMBL" id="FWYF01000002">
    <property type="protein sequence ID" value="SMD34755.1"/>
    <property type="molecule type" value="Genomic_DNA"/>
</dbReference>
<feature type="transmembrane region" description="Helical" evidence="1">
    <location>
        <begin position="72"/>
        <end position="100"/>
    </location>
</feature>
<feature type="transmembrane region" description="Helical" evidence="1">
    <location>
        <begin position="249"/>
        <end position="269"/>
    </location>
</feature>
<evidence type="ECO:0000256" key="1">
    <source>
        <dbReference type="SAM" id="Phobius"/>
    </source>
</evidence>
<dbReference type="Proteomes" id="UP000192472">
    <property type="component" value="Unassembled WGS sequence"/>
</dbReference>
<feature type="transmembrane region" description="Helical" evidence="1">
    <location>
        <begin position="305"/>
        <end position="321"/>
    </location>
</feature>
<keyword evidence="1" id="KW-0472">Membrane</keyword>
<feature type="transmembrane region" description="Helical" evidence="1">
    <location>
        <begin position="326"/>
        <end position="344"/>
    </location>
</feature>
<name>A0A1W2GDM8_REIFA</name>
<organism evidence="2 3">
    <name type="scientific">Reichenbachiella faecimaris</name>
    <dbReference type="NCBI Taxonomy" id="692418"/>
    <lineage>
        <taxon>Bacteria</taxon>
        <taxon>Pseudomonadati</taxon>
        <taxon>Bacteroidota</taxon>
        <taxon>Cytophagia</taxon>
        <taxon>Cytophagales</taxon>
        <taxon>Reichenbachiellaceae</taxon>
        <taxon>Reichenbachiella</taxon>
    </lineage>
</organism>
<gene>
    <name evidence="2" type="ORF">SAMN04488029_2168</name>
</gene>
<evidence type="ECO:0000313" key="3">
    <source>
        <dbReference type="Proteomes" id="UP000192472"/>
    </source>
</evidence>
<feature type="transmembrane region" description="Helical" evidence="1">
    <location>
        <begin position="12"/>
        <end position="28"/>
    </location>
</feature>
<feature type="transmembrane region" description="Helical" evidence="1">
    <location>
        <begin position="162"/>
        <end position="191"/>
    </location>
</feature>
<evidence type="ECO:0000313" key="2">
    <source>
        <dbReference type="EMBL" id="SMD34755.1"/>
    </source>
</evidence>
<feature type="transmembrane region" description="Helical" evidence="1">
    <location>
        <begin position="364"/>
        <end position="381"/>
    </location>
</feature>
<sequence length="390" mass="45824">MLLPSSTRKDHFWIYGLAMVFYGLYYWMNVPKDYSACTLCDGHQYAKLYWYFEHGMIAPIKFPFYNRPLVPWLVSLIPGSSIGLHFDLVNFAFFVISIWAIRSLWLELQLKFWVQLLGFGWLIIHWTGIIRLNLYDNLTVDVPLYFFQALALLLFLKKDYKWFLLLVPVALLQKESFLAIMVVFIGIHFVYNYHHQPWKQGRILILSTLIGLLIQKTVLYYLPEQLDQRSSLDAILYHGHWALKDPSRFIRWFTAFGSAYGLLPLAIFLAFGIRRFKDSKYTLLLVLSLMYSSFGLLAGEDMTRILFLGFPFIMTLTLRELQGKDLTFVFSALGLSLISLRLLPIPVDTHWAIDYAELAHVWNWFFYYSLCVIVLLLIHQFKTNKNNLRS</sequence>
<dbReference type="RefSeq" id="WP_084372834.1">
    <property type="nucleotide sequence ID" value="NZ_FWYF01000002.1"/>
</dbReference>
<dbReference type="OrthoDB" id="923635at2"/>
<protein>
    <recommendedName>
        <fullName evidence="4">Glycosyltransferase RgtA/B/C/D-like domain-containing protein</fullName>
    </recommendedName>
</protein>
<keyword evidence="3" id="KW-1185">Reference proteome</keyword>